<comment type="caution">
    <text evidence="1">The sequence shown here is derived from an EMBL/GenBank/DDBJ whole genome shotgun (WGS) entry which is preliminary data.</text>
</comment>
<sequence>MKRILKISIVLILLFANISLFANSVLGDLTTRLDKCVNFEKEVKENKALDYSLFIRLNKETKQNENYIYPVPINEKETVRLYTFSTQEQAYTKLKSLVDKYTVLEKFATIFPLLESKEQVINLQPSIKDENNGFNCYIKKNKEIWIASYPYGKKDREEKKVITIIEDNGTNTKMYFYKKNTFDD</sequence>
<dbReference type="AlphaFoldDB" id="A0A644U2P3"/>
<proteinExistence type="predicted"/>
<name>A0A644U2P3_9ZZZZ</name>
<dbReference type="EMBL" id="VSSQ01000074">
    <property type="protein sequence ID" value="MPL73525.1"/>
    <property type="molecule type" value="Genomic_DNA"/>
</dbReference>
<reference evidence="1" key="1">
    <citation type="submission" date="2019-08" db="EMBL/GenBank/DDBJ databases">
        <authorList>
            <person name="Kucharzyk K."/>
            <person name="Murdoch R.W."/>
            <person name="Higgins S."/>
            <person name="Loffler F."/>
        </authorList>
    </citation>
    <scope>NUCLEOTIDE SEQUENCE</scope>
</reference>
<accession>A0A644U2P3</accession>
<evidence type="ECO:0000313" key="1">
    <source>
        <dbReference type="EMBL" id="MPL73525.1"/>
    </source>
</evidence>
<gene>
    <name evidence="1" type="ORF">SDC9_19325</name>
</gene>
<protein>
    <submittedName>
        <fullName evidence="1">Uncharacterized protein</fullName>
    </submittedName>
</protein>
<organism evidence="1">
    <name type="scientific">bioreactor metagenome</name>
    <dbReference type="NCBI Taxonomy" id="1076179"/>
    <lineage>
        <taxon>unclassified sequences</taxon>
        <taxon>metagenomes</taxon>
        <taxon>ecological metagenomes</taxon>
    </lineage>
</organism>